<dbReference type="SUPFAM" id="SSF51905">
    <property type="entry name" value="FAD/NAD(P)-binding domain"/>
    <property type="match status" value="1"/>
</dbReference>
<keyword evidence="4" id="KW-0274">FAD</keyword>
<evidence type="ECO:0000256" key="1">
    <source>
        <dbReference type="ARBA" id="ARBA00001974"/>
    </source>
</evidence>
<evidence type="ECO:0000313" key="7">
    <source>
        <dbReference type="EMBL" id="KTB40773.1"/>
    </source>
</evidence>
<keyword evidence="5" id="KW-0732">Signal</keyword>
<reference evidence="7 8" key="1">
    <citation type="submission" date="2015-12" db="EMBL/GenBank/DDBJ databases">
        <title>Draft genome sequence of Moniliophthora roreri, the causal agent of frosty pod rot of cacao.</title>
        <authorList>
            <person name="Aime M.C."/>
            <person name="Diaz-Valderrama J.R."/>
            <person name="Kijpornyongpan T."/>
            <person name="Phillips-Mora W."/>
        </authorList>
    </citation>
    <scope>NUCLEOTIDE SEQUENCE [LARGE SCALE GENOMIC DNA]</scope>
    <source>
        <strain evidence="7 8">MCA 2952</strain>
    </source>
</reference>
<dbReference type="Proteomes" id="UP000054988">
    <property type="component" value="Unassembled WGS sequence"/>
</dbReference>
<evidence type="ECO:0000259" key="6">
    <source>
        <dbReference type="PROSITE" id="PS00624"/>
    </source>
</evidence>
<dbReference type="EMBL" id="LATX01001551">
    <property type="protein sequence ID" value="KTB40773.1"/>
    <property type="molecule type" value="Genomic_DNA"/>
</dbReference>
<sequence>MWLKYSLAQFLLFSVSRVSATIVDDFNLLGQQTFDFIVVGGKSISCGTAGNVIANRLSENPFWSVLVLEAGGTNENVTELMVPGLAPQLAPNTQFDWNFTSTAQAGLNGRSVPVTRGFVLGGSSSINFMGYTRGTADDFDRFATITDDAGWSWEQILPYIRKNERFTQPSDHHNVTGEFDPSVHGFVGVNSVSLRGFPLSDIEDRVIRTTQELSDEFPFNEDMNKGDQLGVGWVQATVSNGTRSSSAISYLGTDFINRPNLHVLVDARVTRVLQDSATNLSFHGVEFTQDGGETMQRVNATKEIILSAGTIMTPHILLHSGIGNSTELSALGLPSVHDLPSVGKNLLEHPFIPGAWLVNSNETTDTPARDPQVAADQLDQWERNKTGPLVDPPLAFIAWLRLNETSEIFCEVEDPSAGDGSAHFELFFINGFVGPVPPSGNFLTLGTAVVSPTSTGAITINSTNPLDPPIIEFNLLTSEFDMFTMREALRSSVRFMSSSAWNGFVISPPTNATTDDELDQFIRENASGIFHPVGTAAMSPRGATWGVVDPDLKVKGVEGLRVVDASVFPKIPTAHTQVPTYIVAERATLQPCGSRSIQFLLYHFNSTQARHKPQHLTQIYMSTKLKLRTLKSKAQAGSQYALTELGKLVSDTKYLEDVIPAILANISLPIPDSIATLPTRNVILAHTALVTIAKGLSPEELAIVVRRHWSQIWGWMTLLSDSYLNPYSTQITPSPVDHDIDFRDNLHLALLTIMHSLTRTSKTARRLASCRRQYWLTVNLILLAAGSHSCHDPSEQIHRDILAKGVDLLDSMMHSKYPGLSWEDIICDTLNYTPSRLPSGLLHRIIENTVLNDAPCPDYEMLDLSLRMLHMLSGLSRTFNYALMHQRSVFWICNVVKWVSGQDTGILEEDGKMSFIFEYLRCSLGYLLDAITTGGQTAVLQALKAGMLRWIAASAHIVDDEGRTRQEKDEREPLSDLIQALLRLLSGYTVYYSVSLAFPKALRRAEKLLCGCVSLYGDFLELRNVVDDRVAKRRLWDEDGVNVCANKQRSFVVPDASSITTVLEIAKKKRGMGIESLAKVTGAPALPKVFSFFALNLPTANSMTLTNADGTPKPLIPLDSREKEFQWWLTTRCVSEQRADILYHQSQYRSDNPWIPPDEPVVSMLSFDSYQHPGYNIDTISLAEAKQLSPKCFDWDPVLTDHRIEKDPLVLTTTSTACCPYFRLEFAAAPLSDCNRKENIKFESARC</sequence>
<dbReference type="Gene3D" id="3.30.560.10">
    <property type="entry name" value="Glucose Oxidase, domain 3"/>
    <property type="match status" value="1"/>
</dbReference>
<dbReference type="InterPro" id="IPR000172">
    <property type="entry name" value="GMC_OxRdtase_N"/>
</dbReference>
<dbReference type="Pfam" id="PF05199">
    <property type="entry name" value="GMC_oxred_C"/>
    <property type="match status" value="1"/>
</dbReference>
<evidence type="ECO:0000256" key="5">
    <source>
        <dbReference type="SAM" id="SignalP"/>
    </source>
</evidence>
<proteinExistence type="inferred from homology"/>
<keyword evidence="3" id="KW-0285">Flavoprotein</keyword>
<protein>
    <recommendedName>
        <fullName evidence="6">Glucose-methanol-choline oxidoreductase N-terminal domain-containing protein</fullName>
    </recommendedName>
</protein>
<dbReference type="Pfam" id="PF00732">
    <property type="entry name" value="GMC_oxred_N"/>
    <property type="match status" value="1"/>
</dbReference>
<dbReference type="GO" id="GO:0050660">
    <property type="term" value="F:flavin adenine dinucleotide binding"/>
    <property type="evidence" value="ECO:0007669"/>
    <property type="project" value="InterPro"/>
</dbReference>
<accession>A0A0W0FX50</accession>
<dbReference type="SUPFAM" id="SSF54373">
    <property type="entry name" value="FAD-linked reductases, C-terminal domain"/>
    <property type="match status" value="1"/>
</dbReference>
<evidence type="ECO:0000256" key="4">
    <source>
        <dbReference type="ARBA" id="ARBA00022827"/>
    </source>
</evidence>
<comment type="caution">
    <text evidence="7">The sequence shown here is derived from an EMBL/GenBank/DDBJ whole genome shotgun (WGS) entry which is preliminary data.</text>
</comment>
<dbReference type="Gene3D" id="3.50.50.60">
    <property type="entry name" value="FAD/NAD(P)-binding domain"/>
    <property type="match status" value="1"/>
</dbReference>
<feature type="signal peptide" evidence="5">
    <location>
        <begin position="1"/>
        <end position="20"/>
    </location>
</feature>
<dbReference type="PANTHER" id="PTHR11552">
    <property type="entry name" value="GLUCOSE-METHANOL-CHOLINE GMC OXIDOREDUCTASE"/>
    <property type="match status" value="1"/>
</dbReference>
<dbReference type="InterPro" id="IPR036188">
    <property type="entry name" value="FAD/NAD-bd_sf"/>
</dbReference>
<feature type="domain" description="Glucose-methanol-choline oxidoreductase N-terminal" evidence="6">
    <location>
        <begin position="309"/>
        <end position="323"/>
    </location>
</feature>
<organism evidence="7 8">
    <name type="scientific">Moniliophthora roreri</name>
    <name type="common">Frosty pod rot fungus</name>
    <name type="synonym">Monilia roreri</name>
    <dbReference type="NCBI Taxonomy" id="221103"/>
    <lineage>
        <taxon>Eukaryota</taxon>
        <taxon>Fungi</taxon>
        <taxon>Dikarya</taxon>
        <taxon>Basidiomycota</taxon>
        <taxon>Agaricomycotina</taxon>
        <taxon>Agaricomycetes</taxon>
        <taxon>Agaricomycetidae</taxon>
        <taxon>Agaricales</taxon>
        <taxon>Marasmiineae</taxon>
        <taxon>Marasmiaceae</taxon>
        <taxon>Moniliophthora</taxon>
    </lineage>
</organism>
<comment type="similarity">
    <text evidence="2">Belongs to the GMC oxidoreductase family.</text>
</comment>
<evidence type="ECO:0000313" key="8">
    <source>
        <dbReference type="Proteomes" id="UP000054988"/>
    </source>
</evidence>
<dbReference type="InterPro" id="IPR012132">
    <property type="entry name" value="GMC_OxRdtase"/>
</dbReference>
<dbReference type="InterPro" id="IPR007867">
    <property type="entry name" value="GMC_OxRtase_C"/>
</dbReference>
<name>A0A0W0FX50_MONRR</name>
<comment type="cofactor">
    <cofactor evidence="1">
        <name>FAD</name>
        <dbReference type="ChEBI" id="CHEBI:57692"/>
    </cofactor>
</comment>
<dbReference type="PANTHER" id="PTHR11552:SF147">
    <property type="entry name" value="CHOLINE DEHYDROGENASE, MITOCHONDRIAL"/>
    <property type="match status" value="1"/>
</dbReference>
<dbReference type="PROSITE" id="PS00624">
    <property type="entry name" value="GMC_OXRED_2"/>
    <property type="match status" value="1"/>
</dbReference>
<gene>
    <name evidence="7" type="ORF">WG66_6665</name>
</gene>
<dbReference type="AlphaFoldDB" id="A0A0W0FX50"/>
<evidence type="ECO:0000256" key="2">
    <source>
        <dbReference type="ARBA" id="ARBA00010790"/>
    </source>
</evidence>
<dbReference type="GO" id="GO:0016614">
    <property type="term" value="F:oxidoreductase activity, acting on CH-OH group of donors"/>
    <property type="evidence" value="ECO:0007669"/>
    <property type="project" value="InterPro"/>
</dbReference>
<evidence type="ECO:0000256" key="3">
    <source>
        <dbReference type="ARBA" id="ARBA00022630"/>
    </source>
</evidence>
<feature type="chain" id="PRO_5006902239" description="Glucose-methanol-choline oxidoreductase N-terminal domain-containing protein" evidence="5">
    <location>
        <begin position="21"/>
        <end position="1247"/>
    </location>
</feature>
<dbReference type="eggNOG" id="KOG1238">
    <property type="taxonomic scope" value="Eukaryota"/>
</dbReference>